<dbReference type="Pfam" id="PF00052">
    <property type="entry name" value="Laminin_B"/>
    <property type="match status" value="1"/>
</dbReference>
<reference evidence="7 8" key="1">
    <citation type="submission" date="2017-10" db="EMBL/GenBank/DDBJ databases">
        <title>The draft genome sequence of Lewinella nigricans NBRC 102662.</title>
        <authorList>
            <person name="Wang K."/>
        </authorList>
    </citation>
    <scope>NUCLEOTIDE SEQUENCE [LARGE SCALE GENOMIC DNA]</scope>
    <source>
        <strain evidence="7 8">NBRC 102662</strain>
    </source>
</reference>
<keyword evidence="1 5" id="KW-0732">Signal</keyword>
<evidence type="ECO:0000256" key="5">
    <source>
        <dbReference type="SAM" id="SignalP"/>
    </source>
</evidence>
<protein>
    <recommendedName>
        <fullName evidence="6">Laminin IV type A domain-containing protein</fullName>
    </recommendedName>
</protein>
<dbReference type="EMBL" id="PDUD01000033">
    <property type="protein sequence ID" value="PHN03247.1"/>
    <property type="molecule type" value="Genomic_DNA"/>
</dbReference>
<evidence type="ECO:0000259" key="6">
    <source>
        <dbReference type="PROSITE" id="PS51115"/>
    </source>
</evidence>
<feature type="signal peptide" evidence="5">
    <location>
        <begin position="1"/>
        <end position="21"/>
    </location>
</feature>
<feature type="chain" id="PRO_5012632667" description="Laminin IV type A domain-containing protein" evidence="5">
    <location>
        <begin position="22"/>
        <end position="210"/>
    </location>
</feature>
<keyword evidence="8" id="KW-1185">Reference proteome</keyword>
<gene>
    <name evidence="7" type="ORF">CRP01_28035</name>
</gene>
<feature type="domain" description="Laminin IV type A" evidence="6">
    <location>
        <begin position="29"/>
        <end position="210"/>
    </location>
</feature>
<evidence type="ECO:0000256" key="1">
    <source>
        <dbReference type="ARBA" id="ARBA00022729"/>
    </source>
</evidence>
<evidence type="ECO:0000256" key="4">
    <source>
        <dbReference type="ARBA" id="ARBA00023180"/>
    </source>
</evidence>
<comment type="caution">
    <text evidence="7">The sequence shown here is derived from an EMBL/GenBank/DDBJ whole genome shotgun (WGS) entry which is preliminary data.</text>
</comment>
<dbReference type="AlphaFoldDB" id="A0A2D0N479"/>
<dbReference type="SMART" id="SM00281">
    <property type="entry name" value="LamB"/>
    <property type="match status" value="1"/>
</dbReference>
<dbReference type="PROSITE" id="PS51115">
    <property type="entry name" value="LAMININ_IVA"/>
    <property type="match status" value="1"/>
</dbReference>
<keyword evidence="3" id="KW-1015">Disulfide bond</keyword>
<evidence type="ECO:0000313" key="7">
    <source>
        <dbReference type="EMBL" id="PHN03247.1"/>
    </source>
</evidence>
<keyword evidence="4" id="KW-0325">Glycoprotein</keyword>
<evidence type="ECO:0000256" key="2">
    <source>
        <dbReference type="ARBA" id="ARBA00022737"/>
    </source>
</evidence>
<dbReference type="RefSeq" id="WP_099153376.1">
    <property type="nucleotide sequence ID" value="NZ_PDUD01000033.1"/>
</dbReference>
<organism evidence="7 8">
    <name type="scientific">Flavilitoribacter nigricans (strain ATCC 23147 / DSM 23189 / NBRC 102662 / NCIMB 1420 / SS-2)</name>
    <name type="common">Lewinella nigricans</name>
    <dbReference type="NCBI Taxonomy" id="1122177"/>
    <lineage>
        <taxon>Bacteria</taxon>
        <taxon>Pseudomonadati</taxon>
        <taxon>Bacteroidota</taxon>
        <taxon>Saprospiria</taxon>
        <taxon>Saprospirales</taxon>
        <taxon>Lewinellaceae</taxon>
        <taxon>Flavilitoribacter</taxon>
    </lineage>
</organism>
<dbReference type="Proteomes" id="UP000223913">
    <property type="component" value="Unassembled WGS sequence"/>
</dbReference>
<keyword evidence="2" id="KW-0677">Repeat</keyword>
<evidence type="ECO:0000256" key="3">
    <source>
        <dbReference type="ARBA" id="ARBA00023157"/>
    </source>
</evidence>
<evidence type="ECO:0000313" key="8">
    <source>
        <dbReference type="Proteomes" id="UP000223913"/>
    </source>
</evidence>
<name>A0A2D0N479_FLAN2</name>
<sequence>MKSILYLLLCLFFGYLASVEAQVSSSFADHSDRWTIIPAQTQVQYQSGGPTNGYIFGSDFLLPDQAINWFFSAPAKYAGNLTAYYQGVLAFRLKLLRPGDGPLPAHYDVVIVGGKGEALVYKLPNSPGTQWTPYRIGLRPDDPNWRVVPQNTLAVNSTAAPVYQANWPKPNARQFYGILTNVRSLHIRGEHVTGDDGCALDEVYLGKPNF</sequence>
<accession>A0A2D0N479</accession>
<dbReference type="InterPro" id="IPR000034">
    <property type="entry name" value="Laminin_IV"/>
</dbReference>
<proteinExistence type="predicted"/>
<dbReference type="OrthoDB" id="960694at2"/>